<dbReference type="PROSITE" id="PS50935">
    <property type="entry name" value="SSB"/>
    <property type="match status" value="1"/>
</dbReference>
<dbReference type="Gene3D" id="2.40.50.140">
    <property type="entry name" value="Nucleic acid-binding proteins"/>
    <property type="match status" value="1"/>
</dbReference>
<dbReference type="Pfam" id="PF00436">
    <property type="entry name" value="SSB"/>
    <property type="match status" value="1"/>
</dbReference>
<dbReference type="EMBL" id="QSLN01000003">
    <property type="protein sequence ID" value="RDV83917.1"/>
    <property type="molecule type" value="Genomic_DNA"/>
</dbReference>
<dbReference type="RefSeq" id="WP_115792136.1">
    <property type="nucleotide sequence ID" value="NZ_QSLN01000003.1"/>
</dbReference>
<accession>A0A3D8P5X3</accession>
<proteinExistence type="inferred from homology"/>
<evidence type="ECO:0000313" key="5">
    <source>
        <dbReference type="EMBL" id="RDV83917.1"/>
    </source>
</evidence>
<protein>
    <recommendedName>
        <fullName evidence="2 3">Single-stranded DNA-binding protein</fullName>
        <shortName evidence="2">SSB</shortName>
    </recommendedName>
</protein>
<dbReference type="Proteomes" id="UP000256329">
    <property type="component" value="Unassembled WGS sequence"/>
</dbReference>
<name>A0A3D8P5X3_9THEO</name>
<dbReference type="HAMAP" id="MF_00984">
    <property type="entry name" value="SSB"/>
    <property type="match status" value="1"/>
</dbReference>
<comment type="caution">
    <text evidence="5">The sequence shown here is derived from an EMBL/GenBank/DDBJ whole genome shotgun (WGS) entry which is preliminary data.</text>
</comment>
<dbReference type="InterPro" id="IPR011344">
    <property type="entry name" value="ssDNA-bd"/>
</dbReference>
<evidence type="ECO:0000256" key="4">
    <source>
        <dbReference type="SAM" id="MobiDB-lite"/>
    </source>
</evidence>
<evidence type="ECO:0000313" key="6">
    <source>
        <dbReference type="Proteomes" id="UP000256329"/>
    </source>
</evidence>
<dbReference type="InterPro" id="IPR000424">
    <property type="entry name" value="Primosome_PriB/ssb"/>
</dbReference>
<keyword evidence="6" id="KW-1185">Reference proteome</keyword>
<dbReference type="NCBIfam" id="TIGR00621">
    <property type="entry name" value="ssb"/>
    <property type="match status" value="1"/>
</dbReference>
<dbReference type="GO" id="GO:0009295">
    <property type="term" value="C:nucleoid"/>
    <property type="evidence" value="ECO:0007669"/>
    <property type="project" value="TreeGrafter"/>
</dbReference>
<dbReference type="PANTHER" id="PTHR10302:SF0">
    <property type="entry name" value="SINGLE-STRANDED DNA-BINDING PROTEIN, MITOCHONDRIAL"/>
    <property type="match status" value="1"/>
</dbReference>
<feature type="region of interest" description="Disordered" evidence="4">
    <location>
        <begin position="105"/>
        <end position="124"/>
    </location>
</feature>
<dbReference type="InterPro" id="IPR012340">
    <property type="entry name" value="NA-bd_OB-fold"/>
</dbReference>
<evidence type="ECO:0000256" key="1">
    <source>
        <dbReference type="ARBA" id="ARBA00023125"/>
    </source>
</evidence>
<evidence type="ECO:0000256" key="2">
    <source>
        <dbReference type="HAMAP-Rule" id="MF_00984"/>
    </source>
</evidence>
<sequence>MLNVVILIGRLTQNPELRKAGDVSVCHFTLAVERPKRNGEEKKVDFIDIEVWREQAENVYKYCRKGDPVAVVGSLHIETWEDKDGNRRRSLKVVVSRVRFLPTGRKAEGEAEPGKEPEELKDEDIVMAGDLDLDDIPF</sequence>
<dbReference type="GO" id="GO:0003697">
    <property type="term" value="F:single-stranded DNA binding"/>
    <property type="evidence" value="ECO:0007669"/>
    <property type="project" value="UniProtKB-UniRule"/>
</dbReference>
<comment type="subunit">
    <text evidence="2">Homotetramer.</text>
</comment>
<dbReference type="AlphaFoldDB" id="A0A3D8P5X3"/>
<dbReference type="OrthoDB" id="9809878at2"/>
<comment type="caution">
    <text evidence="2">Lacks conserved residue(s) required for the propagation of feature annotation.</text>
</comment>
<dbReference type="CDD" id="cd04496">
    <property type="entry name" value="SSB_OBF"/>
    <property type="match status" value="1"/>
</dbReference>
<organism evidence="5 6">
    <name type="scientific">Ammonifex thiophilus</name>
    <dbReference type="NCBI Taxonomy" id="444093"/>
    <lineage>
        <taxon>Bacteria</taxon>
        <taxon>Bacillati</taxon>
        <taxon>Bacillota</taxon>
        <taxon>Clostridia</taxon>
        <taxon>Thermoanaerobacterales</taxon>
        <taxon>Thermoanaerobacteraceae</taxon>
        <taxon>Ammonifex</taxon>
    </lineage>
</organism>
<dbReference type="SUPFAM" id="SSF50249">
    <property type="entry name" value="Nucleic acid-binding proteins"/>
    <property type="match status" value="1"/>
</dbReference>
<keyword evidence="1 2" id="KW-0238">DNA-binding</keyword>
<gene>
    <name evidence="5" type="ORF">DXX99_03520</name>
</gene>
<reference evidence="5 6" key="1">
    <citation type="submission" date="2018-08" db="EMBL/GenBank/DDBJ databases">
        <title>Form III RuBisCO-mediated autotrophy in Thermodesulfobium bacteria.</title>
        <authorList>
            <person name="Toshchakov S.V."/>
            <person name="Kublanov I.V."/>
            <person name="Frolov E."/>
            <person name="Bonch-Osmolovskaya E.A."/>
            <person name="Tourova T.P."/>
            <person name="Chernych N.A."/>
            <person name="Lebedinsky A.V."/>
        </authorList>
    </citation>
    <scope>NUCLEOTIDE SEQUENCE [LARGE SCALE GENOMIC DNA]</scope>
    <source>
        <strain evidence="5 6">SR</strain>
    </source>
</reference>
<dbReference type="PIRSF" id="PIRSF002070">
    <property type="entry name" value="SSB"/>
    <property type="match status" value="1"/>
</dbReference>
<dbReference type="GO" id="GO:0006260">
    <property type="term" value="P:DNA replication"/>
    <property type="evidence" value="ECO:0007669"/>
    <property type="project" value="InterPro"/>
</dbReference>
<feature type="compositionally biased region" description="Basic and acidic residues" evidence="4">
    <location>
        <begin position="105"/>
        <end position="118"/>
    </location>
</feature>
<evidence type="ECO:0000256" key="3">
    <source>
        <dbReference type="PIRNR" id="PIRNR002070"/>
    </source>
</evidence>
<dbReference type="PANTHER" id="PTHR10302">
    <property type="entry name" value="SINGLE-STRANDED DNA-BINDING PROTEIN"/>
    <property type="match status" value="1"/>
</dbReference>